<name>A0A0K2SQH3_LIMPI</name>
<dbReference type="EMBL" id="AP014924">
    <property type="protein sequence ID" value="BAS29383.1"/>
    <property type="molecule type" value="Genomic_DNA"/>
</dbReference>
<reference evidence="3" key="1">
    <citation type="submission" date="2015-07" db="EMBL/GenBank/DDBJ databases">
        <title>Complete genome sequence and phylogenetic analysis of Limnochorda pilosa.</title>
        <authorList>
            <person name="Watanabe M."/>
            <person name="Kojima H."/>
            <person name="Fukui M."/>
        </authorList>
    </citation>
    <scope>NUCLEOTIDE SEQUENCE [LARGE SCALE GENOMIC DNA]</scope>
    <source>
        <strain evidence="3">HC45</strain>
    </source>
</reference>
<accession>A0A0K2SQH3</accession>
<dbReference type="Pfam" id="PF22763">
    <property type="entry name" value="NrS1-1_pol-like_HBD"/>
    <property type="match status" value="1"/>
</dbReference>
<evidence type="ECO:0000313" key="2">
    <source>
        <dbReference type="EMBL" id="BAS29383.1"/>
    </source>
</evidence>
<gene>
    <name evidence="2" type="ORF">LIP_3572</name>
</gene>
<sequence>MRAEGIPQELQERPQWVLWRYGLIESGKWTKVPYQLSGSKAKSDSPSTWTTFDRVLEGYESGEWDGIGFVVTDGDPYVGIDIDHCLEQSPGGELILSPLAQDIVERLNSYTEITPSGEGLRVYVRGKLPEGRNKDSSLGLEAYETKRFFVVTGHRLDLAPAEIVDRDLTWLRDEYLGAESPPAVDVTAHSDEPLTEDDRRLIERAATVKNGEKFRTLWEGGWEGEDWGSHSEADLALCSILAYWTDDDPERIDRLFRHSGLMRPKWDERHGEHTYGEMTIGKALSGADDGVEGARKVALSLAERAKTDPGAAFEPDTLGALALLAQEDPAEWQRTRGNLRGKVNLRDLDAEVGKARRELEAQRRRASLHVVGAGDRDDTVGQHCPGAPVPNQPLRVGSYIVTNETVIRETEDGHVPVIATVVQLVQVNERLDDDGVSYRLAWLDRGRWVQRDVPGSVLFDHTKIRALADMGFPVDSLNAKVVVGYLAALRDRMELPRQRVAGRMGWAPGNMMTTHEIAGETSRWEKRWFGPRT</sequence>
<protein>
    <recommendedName>
        <fullName evidence="1">NrS-1 polymerase-like HBD domain-containing protein</fullName>
    </recommendedName>
</protein>
<organism evidence="2 3">
    <name type="scientific">Limnochorda pilosa</name>
    <dbReference type="NCBI Taxonomy" id="1555112"/>
    <lineage>
        <taxon>Bacteria</taxon>
        <taxon>Bacillati</taxon>
        <taxon>Bacillota</taxon>
        <taxon>Limnochordia</taxon>
        <taxon>Limnochordales</taxon>
        <taxon>Limnochordaceae</taxon>
        <taxon>Limnochorda</taxon>
    </lineage>
</organism>
<dbReference type="InterPro" id="IPR054468">
    <property type="entry name" value="NrSPol-like_HBD"/>
</dbReference>
<dbReference type="KEGG" id="lpil:LIP_3572"/>
<feature type="domain" description="NrS-1 polymerase-like HBD" evidence="1">
    <location>
        <begin position="230"/>
        <end position="289"/>
    </location>
</feature>
<dbReference type="AlphaFoldDB" id="A0A0K2SQH3"/>
<keyword evidence="3" id="KW-1185">Reference proteome</keyword>
<evidence type="ECO:0000259" key="1">
    <source>
        <dbReference type="Pfam" id="PF22763"/>
    </source>
</evidence>
<evidence type="ECO:0000313" key="3">
    <source>
        <dbReference type="Proteomes" id="UP000065807"/>
    </source>
</evidence>
<proteinExistence type="predicted"/>
<dbReference type="Proteomes" id="UP000065807">
    <property type="component" value="Chromosome"/>
</dbReference>
<reference evidence="3" key="2">
    <citation type="journal article" date="2016" name="Int. J. Syst. Evol. Microbiol.">
        <title>Complete genome sequence and cell structure of Limnochorda pilosa, a Gram-negative spore-former within the phylum Firmicutes.</title>
        <authorList>
            <person name="Watanabe M."/>
            <person name="Kojima H."/>
            <person name="Fukui M."/>
        </authorList>
    </citation>
    <scope>NUCLEOTIDE SEQUENCE [LARGE SCALE GENOMIC DNA]</scope>
    <source>
        <strain evidence="3">HC45</strain>
    </source>
</reference>